<dbReference type="Proteomes" id="UP000037904">
    <property type="component" value="Unassembled WGS sequence"/>
</dbReference>
<sequence>WWDYLRKYIKQDGNNFPEEFPWSEGFAAEKADEDRGKVITALQERYDASGSLDVLPKDPKHSSQEEVVNCYQGLHL</sequence>
<gene>
    <name evidence="1" type="ORF">FLAG1_07790</name>
</gene>
<dbReference type="EMBL" id="JXCE01000201">
    <property type="protein sequence ID" value="KPA39333.1"/>
    <property type="molecule type" value="Genomic_DNA"/>
</dbReference>
<comment type="caution">
    <text evidence="1">The sequence shown here is derived from an EMBL/GenBank/DDBJ whole genome shotgun (WGS) entry which is preliminary data.</text>
</comment>
<evidence type="ECO:0000313" key="2">
    <source>
        <dbReference type="Proteomes" id="UP000037904"/>
    </source>
</evidence>
<keyword evidence="2" id="KW-1185">Reference proteome</keyword>
<protein>
    <submittedName>
        <fullName evidence="1">Uncharacterized protein</fullName>
    </submittedName>
</protein>
<evidence type="ECO:0000313" key="1">
    <source>
        <dbReference type="EMBL" id="KPA39333.1"/>
    </source>
</evidence>
<reference evidence="1 2" key="1">
    <citation type="submission" date="2015-04" db="EMBL/GenBank/DDBJ databases">
        <title>The draft genome sequence of Fusarium langsethiae, a T-2/HT-2 mycotoxin producer.</title>
        <authorList>
            <person name="Lysoe E."/>
            <person name="Divon H.H."/>
            <person name="Terzi V."/>
            <person name="Orru L."/>
            <person name="Lamontanara A."/>
            <person name="Kolseth A.-K."/>
            <person name="Frandsen R.J."/>
            <person name="Nielsen K."/>
            <person name="Thrane U."/>
        </authorList>
    </citation>
    <scope>NUCLEOTIDE SEQUENCE [LARGE SCALE GENOMIC DNA]</scope>
    <source>
        <strain evidence="1 2">Fl201059</strain>
    </source>
</reference>
<organism evidence="1 2">
    <name type="scientific">Fusarium langsethiae</name>
    <dbReference type="NCBI Taxonomy" id="179993"/>
    <lineage>
        <taxon>Eukaryota</taxon>
        <taxon>Fungi</taxon>
        <taxon>Dikarya</taxon>
        <taxon>Ascomycota</taxon>
        <taxon>Pezizomycotina</taxon>
        <taxon>Sordariomycetes</taxon>
        <taxon>Hypocreomycetidae</taxon>
        <taxon>Hypocreales</taxon>
        <taxon>Nectriaceae</taxon>
        <taxon>Fusarium</taxon>
    </lineage>
</organism>
<feature type="non-terminal residue" evidence="1">
    <location>
        <position position="1"/>
    </location>
</feature>
<accession>A0A0M9ET87</accession>
<proteinExistence type="predicted"/>
<dbReference type="AlphaFoldDB" id="A0A0M9ET87"/>
<name>A0A0M9ET87_FUSLA</name>